<dbReference type="Proteomes" id="UP001521150">
    <property type="component" value="Unassembled WGS sequence"/>
</dbReference>
<proteinExistence type="predicted"/>
<name>A0ABS8ZVR8_9PSEU</name>
<dbReference type="RefSeq" id="WP_233734554.1">
    <property type="nucleotide sequence ID" value="NZ_JAJVCN010000005.1"/>
</dbReference>
<dbReference type="GO" id="GO:0016757">
    <property type="term" value="F:glycosyltransferase activity"/>
    <property type="evidence" value="ECO:0007669"/>
    <property type="project" value="UniProtKB-KW"/>
</dbReference>
<keyword evidence="1" id="KW-0328">Glycosyltransferase</keyword>
<sequence>MLLQKDFLFRSRIDILERLLIAVARLCQVRVVFDIDDPIYLGTSVNALPHMRSKIEATARGATAVLAGSDPIARQLRPFSNELWLAPTCIMLRERPVRTYEIMETAVRLVWTGTASNARHLALIHDSLRQLRSVVPFHIEIVTRLADLPADLLRGFDLRLTEWSEHSESIALGRADIALAPLDDNAWTRAKCGGRILAYFSAAVPVIASSVGAQGVMVRHDLTGLVATTSEDWTTSLIALSRSQQLRVRLGQAGRAFVENNLSAQHCYPEWRERIMGSPR</sequence>
<comment type="caution">
    <text evidence="1">The sequence shown here is derived from an EMBL/GenBank/DDBJ whole genome shotgun (WGS) entry which is preliminary data.</text>
</comment>
<dbReference type="EC" id="2.4.-.-" evidence="1"/>
<dbReference type="Gene3D" id="3.40.50.2000">
    <property type="entry name" value="Glycogen Phosphorylase B"/>
    <property type="match status" value="1"/>
</dbReference>
<keyword evidence="2" id="KW-1185">Reference proteome</keyword>
<keyword evidence="1" id="KW-0808">Transferase</keyword>
<gene>
    <name evidence="1" type="ORF">LWC34_54630</name>
</gene>
<evidence type="ECO:0000313" key="2">
    <source>
        <dbReference type="Proteomes" id="UP001521150"/>
    </source>
</evidence>
<reference evidence="1 2" key="1">
    <citation type="submission" date="2021-12" db="EMBL/GenBank/DDBJ databases">
        <title>Genome sequence of Kibdelosporangium philippinense ATCC 49844.</title>
        <authorList>
            <person name="Fedorov E.A."/>
            <person name="Omeragic M."/>
            <person name="Shalygina K.F."/>
            <person name="Maclea K.S."/>
        </authorList>
    </citation>
    <scope>NUCLEOTIDE SEQUENCE [LARGE SCALE GENOMIC DNA]</scope>
    <source>
        <strain evidence="1 2">ATCC 49844</strain>
    </source>
</reference>
<dbReference type="SUPFAM" id="SSF53756">
    <property type="entry name" value="UDP-Glycosyltransferase/glycogen phosphorylase"/>
    <property type="match status" value="1"/>
</dbReference>
<dbReference type="EMBL" id="JAJVCN010000005">
    <property type="protein sequence ID" value="MCE7011796.1"/>
    <property type="molecule type" value="Genomic_DNA"/>
</dbReference>
<evidence type="ECO:0000313" key="1">
    <source>
        <dbReference type="EMBL" id="MCE7011796.1"/>
    </source>
</evidence>
<accession>A0ABS8ZVR8</accession>
<protein>
    <submittedName>
        <fullName evidence="1">Glycosyltransferase</fullName>
        <ecNumber evidence="1">2.4.-.-</ecNumber>
    </submittedName>
</protein>
<organism evidence="1 2">
    <name type="scientific">Kibdelosporangium philippinense</name>
    <dbReference type="NCBI Taxonomy" id="211113"/>
    <lineage>
        <taxon>Bacteria</taxon>
        <taxon>Bacillati</taxon>
        <taxon>Actinomycetota</taxon>
        <taxon>Actinomycetes</taxon>
        <taxon>Pseudonocardiales</taxon>
        <taxon>Pseudonocardiaceae</taxon>
        <taxon>Kibdelosporangium</taxon>
    </lineage>
</organism>